<dbReference type="Proteomes" id="UP000179264">
    <property type="component" value="Unassembled WGS sequence"/>
</dbReference>
<evidence type="ECO:0008006" key="3">
    <source>
        <dbReference type="Google" id="ProtNLM"/>
    </source>
</evidence>
<dbReference type="EMBL" id="MHVL01000015">
    <property type="protein sequence ID" value="OHA93645.1"/>
    <property type="molecule type" value="Genomic_DNA"/>
</dbReference>
<accession>A0A1G2T8N4</accession>
<dbReference type="PANTHER" id="PTHR39189">
    <property type="entry name" value="UPF0173 METAL-DEPENDENT HYDROLASE YTKL"/>
    <property type="match status" value="1"/>
</dbReference>
<dbReference type="Pfam" id="PF13483">
    <property type="entry name" value="Lactamase_B_3"/>
    <property type="match status" value="1"/>
</dbReference>
<evidence type="ECO:0000313" key="1">
    <source>
        <dbReference type="EMBL" id="OHA93645.1"/>
    </source>
</evidence>
<reference evidence="1 2" key="1">
    <citation type="journal article" date="2016" name="Nat. Commun.">
        <title>Thousands of microbial genomes shed light on interconnected biogeochemical processes in an aquifer system.</title>
        <authorList>
            <person name="Anantharaman K."/>
            <person name="Brown C.T."/>
            <person name="Hug L.A."/>
            <person name="Sharon I."/>
            <person name="Castelle C.J."/>
            <person name="Probst A.J."/>
            <person name="Thomas B.C."/>
            <person name="Singh A."/>
            <person name="Wilkins M.J."/>
            <person name="Karaoz U."/>
            <person name="Brodie E.L."/>
            <person name="Williams K.H."/>
            <person name="Hubbard S.S."/>
            <person name="Banfield J.F."/>
        </authorList>
    </citation>
    <scope>NUCLEOTIDE SEQUENCE [LARGE SCALE GENOMIC DNA]</scope>
</reference>
<name>A0A1G2T8N4_9BACT</name>
<gene>
    <name evidence="1" type="ORF">A2W58_02255</name>
</gene>
<evidence type="ECO:0000313" key="2">
    <source>
        <dbReference type="Proteomes" id="UP000179264"/>
    </source>
</evidence>
<proteinExistence type="predicted"/>
<protein>
    <recommendedName>
        <fullName evidence="3">Lactamase</fullName>
    </recommendedName>
</protein>
<organism evidence="1 2">
    <name type="scientific">Candidatus Zambryskibacteria bacterium RIFCSPHIGHO2_02_38_10.5</name>
    <dbReference type="NCBI Taxonomy" id="1802742"/>
    <lineage>
        <taxon>Bacteria</taxon>
        <taxon>Candidatus Zambryskiibacteriota</taxon>
    </lineage>
</organism>
<comment type="caution">
    <text evidence="1">The sequence shown here is derived from an EMBL/GenBank/DDBJ whole genome shotgun (WGS) entry which is preliminary data.</text>
</comment>
<dbReference type="AlphaFoldDB" id="A0A1G2T8N4"/>
<dbReference type="Gene3D" id="3.60.15.10">
    <property type="entry name" value="Ribonuclease Z/Hydroxyacylglutathione hydrolase-like"/>
    <property type="match status" value="1"/>
</dbReference>
<dbReference type="SUPFAM" id="SSF56281">
    <property type="entry name" value="Metallo-hydrolase/oxidoreductase"/>
    <property type="match status" value="1"/>
</dbReference>
<dbReference type="PANTHER" id="PTHR39189:SF1">
    <property type="entry name" value="UPF0173 METAL-DEPENDENT HYDROLASE YTKL"/>
    <property type="match status" value="1"/>
</dbReference>
<dbReference type="InterPro" id="IPR036866">
    <property type="entry name" value="RibonucZ/Hydroxyglut_hydro"/>
</dbReference>
<sequence length="211" mass="22675">MIITYHGVDFFKVSFGDTVLAVNPISKDSKIKAVRFGSDITLISLNSPEHNGADVTSRGEKESFLISGPGEYEVSGVFIKGFLSKSNYGGSEHVNTIYTVSLEGITLCFLGALSDIALSAEVKEAIEEVDILFVPIGGTGVLDATTAHKLSVQFEPKLIIPSHFGDTLDPNALKKFLKEAGEESTKPVDKLTIKKKDLEGKEGDVIVLEAI</sequence>